<keyword evidence="4 5" id="KW-0472">Membrane</keyword>
<dbReference type="PANTHER" id="PTHR42718">
    <property type="entry name" value="MAJOR FACILITATOR SUPERFAMILY MULTIDRUG TRANSPORTER MFSC"/>
    <property type="match status" value="1"/>
</dbReference>
<gene>
    <name evidence="7" type="ORF">HMPREF1318_2524</name>
</gene>
<organism evidence="7 8">
    <name type="scientific">Actinomyces massiliensis F0489</name>
    <dbReference type="NCBI Taxonomy" id="1125718"/>
    <lineage>
        <taxon>Bacteria</taxon>
        <taxon>Bacillati</taxon>
        <taxon>Actinomycetota</taxon>
        <taxon>Actinomycetes</taxon>
        <taxon>Actinomycetales</taxon>
        <taxon>Actinomycetaceae</taxon>
        <taxon>Actinomyces</taxon>
    </lineage>
</organism>
<evidence type="ECO:0000256" key="1">
    <source>
        <dbReference type="ARBA" id="ARBA00004651"/>
    </source>
</evidence>
<evidence type="ECO:0000313" key="7">
    <source>
        <dbReference type="EMBL" id="EJF43574.1"/>
    </source>
</evidence>
<dbReference type="GO" id="GO:0005886">
    <property type="term" value="C:plasma membrane"/>
    <property type="evidence" value="ECO:0007669"/>
    <property type="project" value="UniProtKB-SubCell"/>
</dbReference>
<feature type="transmembrane region" description="Helical" evidence="5">
    <location>
        <begin position="165"/>
        <end position="184"/>
    </location>
</feature>
<feature type="transmembrane region" description="Helical" evidence="5">
    <location>
        <begin position="299"/>
        <end position="319"/>
    </location>
</feature>
<feature type="transmembrane region" description="Helical" evidence="5">
    <location>
        <begin position="52"/>
        <end position="71"/>
    </location>
</feature>
<dbReference type="AlphaFoldDB" id="J0N9G8"/>
<dbReference type="Gene3D" id="1.20.1720.10">
    <property type="entry name" value="Multidrug resistance protein D"/>
    <property type="match status" value="1"/>
</dbReference>
<keyword evidence="3 5" id="KW-1133">Transmembrane helix</keyword>
<dbReference type="SUPFAM" id="SSF103473">
    <property type="entry name" value="MFS general substrate transporter"/>
    <property type="match status" value="1"/>
</dbReference>
<feature type="transmembrane region" description="Helical" evidence="5">
    <location>
        <begin position="265"/>
        <end position="287"/>
    </location>
</feature>
<dbReference type="RefSeq" id="WP_008731841.1">
    <property type="nucleotide sequence ID" value="NZ_AKFT01000123.1"/>
</dbReference>
<dbReference type="Pfam" id="PF07690">
    <property type="entry name" value="MFS_1"/>
    <property type="match status" value="1"/>
</dbReference>
<evidence type="ECO:0000256" key="4">
    <source>
        <dbReference type="ARBA" id="ARBA00023136"/>
    </source>
</evidence>
<dbReference type="PANTHER" id="PTHR42718:SF42">
    <property type="entry name" value="EXPORT PROTEIN"/>
    <property type="match status" value="1"/>
</dbReference>
<evidence type="ECO:0000256" key="5">
    <source>
        <dbReference type="SAM" id="Phobius"/>
    </source>
</evidence>
<name>J0N9G8_9ACTO</name>
<feature type="transmembrane region" description="Helical" evidence="5">
    <location>
        <begin position="113"/>
        <end position="132"/>
    </location>
</feature>
<evidence type="ECO:0000256" key="3">
    <source>
        <dbReference type="ARBA" id="ARBA00022989"/>
    </source>
</evidence>
<feature type="transmembrane region" description="Helical" evidence="5">
    <location>
        <begin position="139"/>
        <end position="159"/>
    </location>
</feature>
<accession>J0N9G8</accession>
<feature type="transmembrane region" description="Helical" evidence="5">
    <location>
        <begin position="401"/>
        <end position="422"/>
    </location>
</feature>
<feature type="transmembrane region" description="Helical" evidence="5">
    <location>
        <begin position="83"/>
        <end position="107"/>
    </location>
</feature>
<feature type="transmembrane region" description="Helical" evidence="5">
    <location>
        <begin position="196"/>
        <end position="215"/>
    </location>
</feature>
<evidence type="ECO:0000259" key="6">
    <source>
        <dbReference type="PROSITE" id="PS50850"/>
    </source>
</evidence>
<dbReference type="PRINTS" id="PR01036">
    <property type="entry name" value="TCRTETB"/>
</dbReference>
<dbReference type="Proteomes" id="UP000002941">
    <property type="component" value="Unassembled WGS sequence"/>
</dbReference>
<comment type="caution">
    <text evidence="7">The sequence shown here is derived from an EMBL/GenBank/DDBJ whole genome shotgun (WGS) entry which is preliminary data.</text>
</comment>
<dbReference type="EMBL" id="AKFT01000123">
    <property type="protein sequence ID" value="EJF43574.1"/>
    <property type="molecule type" value="Genomic_DNA"/>
</dbReference>
<dbReference type="GO" id="GO:0022857">
    <property type="term" value="F:transmembrane transporter activity"/>
    <property type="evidence" value="ECO:0007669"/>
    <property type="project" value="InterPro"/>
</dbReference>
<feature type="transmembrane region" description="Helical" evidence="5">
    <location>
        <begin position="434"/>
        <end position="453"/>
    </location>
</feature>
<feature type="transmembrane region" description="Helical" evidence="5">
    <location>
        <begin position="357"/>
        <end position="380"/>
    </location>
</feature>
<feature type="domain" description="Major facilitator superfamily (MFS) profile" evidence="6">
    <location>
        <begin position="14"/>
        <end position="457"/>
    </location>
</feature>
<dbReference type="InterPro" id="IPR036259">
    <property type="entry name" value="MFS_trans_sf"/>
</dbReference>
<evidence type="ECO:0000256" key="2">
    <source>
        <dbReference type="ARBA" id="ARBA00022692"/>
    </source>
</evidence>
<dbReference type="OrthoDB" id="7375466at2"/>
<feature type="transmembrane region" description="Helical" evidence="5">
    <location>
        <begin position="331"/>
        <end position="351"/>
    </location>
</feature>
<dbReference type="PATRIC" id="fig|1125718.3.peg.1627"/>
<evidence type="ECO:0000313" key="8">
    <source>
        <dbReference type="Proteomes" id="UP000002941"/>
    </source>
</evidence>
<feature type="transmembrane region" description="Helical" evidence="5">
    <location>
        <begin position="227"/>
        <end position="244"/>
    </location>
</feature>
<dbReference type="InterPro" id="IPR011701">
    <property type="entry name" value="MFS"/>
</dbReference>
<comment type="subcellular location">
    <subcellularLocation>
        <location evidence="1">Cell membrane</location>
        <topology evidence="1">Multi-pass membrane protein</topology>
    </subcellularLocation>
</comment>
<protein>
    <submittedName>
        <fullName evidence="7">Transporter, major facilitator family protein</fullName>
    </submittedName>
</protein>
<sequence>MSTTSTAKATRVATLLACSLASFMVGLDALVVTTVLPNIRHDFSAGIDNLSWVVNAYALAFAVSILAGSMLGDSFGRRRMLTVGVALFAIASALCALAPTLGVLVAARAVQGAAGGVCVPLALAIVTATTPAERRGKVIGIWGAITGIAVAIGPLIGGLVAQGLAWQWVFWLNLSVAALILVLACRIPADAPQSGLADLIGLALVTLGIALVTHALVRVTPASLSDASLWAELAGGLVLLVGFARWERRAIAPLVPPALFRHGGFLASCIAMAALGAGLFGTAYLLAQYIQAAITPDPLGVGLALLPWTGLAVLVAPVVGRLSDKTGEAPLLALGLALQALGAILLAVTASTNYTAILVPLIVSGLGVAIAFPASATALMRTVPAPTITVASGVGNAFRQVGAALGIAVAVAVFTLSGGSLARPDTTITGFQPAMLALAGFGLIGTIAAVRLISQTPGRLSHRCTQ</sequence>
<dbReference type="Gene3D" id="1.20.1250.20">
    <property type="entry name" value="MFS general substrate transporter like domains"/>
    <property type="match status" value="1"/>
</dbReference>
<keyword evidence="8" id="KW-1185">Reference proteome</keyword>
<reference evidence="7 8" key="1">
    <citation type="submission" date="2012-05" db="EMBL/GenBank/DDBJ databases">
        <authorList>
            <person name="Harkins D.M."/>
            <person name="Madupu R."/>
            <person name="Durkin A.S."/>
            <person name="Torralba M."/>
            <person name="Methe B."/>
            <person name="Sutton G.G."/>
            <person name="Nelson K.E."/>
        </authorList>
    </citation>
    <scope>NUCLEOTIDE SEQUENCE [LARGE SCALE GENOMIC DNA]</scope>
    <source>
        <strain evidence="7 8">F0489</strain>
    </source>
</reference>
<feature type="transmembrane region" description="Helical" evidence="5">
    <location>
        <begin position="12"/>
        <end position="32"/>
    </location>
</feature>
<dbReference type="InterPro" id="IPR020846">
    <property type="entry name" value="MFS_dom"/>
</dbReference>
<dbReference type="eggNOG" id="COG0477">
    <property type="taxonomic scope" value="Bacteria"/>
</dbReference>
<dbReference type="PROSITE" id="PS50850">
    <property type="entry name" value="MFS"/>
    <property type="match status" value="1"/>
</dbReference>
<proteinExistence type="predicted"/>
<keyword evidence="2 5" id="KW-0812">Transmembrane</keyword>